<evidence type="ECO:0000313" key="7">
    <source>
        <dbReference type="Proteomes" id="UP000015464"/>
    </source>
</evidence>
<dbReference type="PANTHER" id="PTHR31465:SF9">
    <property type="entry name" value="SPHINGOID LONG-CHAIN BASE TRANSPORTER RSB1"/>
    <property type="match status" value="1"/>
</dbReference>
<dbReference type="AlphaFoldDB" id="S9X7H1"/>
<dbReference type="eggNOG" id="ENOG502QU4U">
    <property type="taxonomic scope" value="Eukaryota"/>
</dbReference>
<dbReference type="STRING" id="653667.S9X7H1"/>
<dbReference type="GO" id="GO:0005886">
    <property type="term" value="C:plasma membrane"/>
    <property type="evidence" value="ECO:0007669"/>
    <property type="project" value="TreeGrafter"/>
</dbReference>
<dbReference type="GeneID" id="25037915"/>
<feature type="transmembrane region" description="Helical" evidence="5">
    <location>
        <begin position="200"/>
        <end position="221"/>
    </location>
</feature>
<evidence type="ECO:0000256" key="3">
    <source>
        <dbReference type="ARBA" id="ARBA00022989"/>
    </source>
</evidence>
<dbReference type="InterPro" id="IPR007568">
    <property type="entry name" value="RTA1"/>
</dbReference>
<dbReference type="Proteomes" id="UP000015464">
    <property type="component" value="Unassembled WGS sequence"/>
</dbReference>
<feature type="transmembrane region" description="Helical" evidence="5">
    <location>
        <begin position="241"/>
        <end position="259"/>
    </location>
</feature>
<feature type="transmembrane region" description="Helical" evidence="5">
    <location>
        <begin position="117"/>
        <end position="136"/>
    </location>
</feature>
<feature type="transmembrane region" description="Helical" evidence="5">
    <location>
        <begin position="20"/>
        <end position="40"/>
    </location>
</feature>
<organism evidence="6 7">
    <name type="scientific">Schizosaccharomyces cryophilus (strain OY26 / ATCC MYA-4695 / CBS 11777 / NBRC 106824 / NRRL Y48691)</name>
    <name type="common">Fission yeast</name>
    <dbReference type="NCBI Taxonomy" id="653667"/>
    <lineage>
        <taxon>Eukaryota</taxon>
        <taxon>Fungi</taxon>
        <taxon>Dikarya</taxon>
        <taxon>Ascomycota</taxon>
        <taxon>Taphrinomycotina</taxon>
        <taxon>Schizosaccharomycetes</taxon>
        <taxon>Schizosaccharomycetales</taxon>
        <taxon>Schizosaccharomycetaceae</taxon>
        <taxon>Schizosaccharomyces</taxon>
    </lineage>
</organism>
<dbReference type="OrthoDB" id="1844152at2759"/>
<keyword evidence="7" id="KW-1185">Reference proteome</keyword>
<feature type="transmembrane region" description="Helical" evidence="5">
    <location>
        <begin position="73"/>
        <end position="97"/>
    </location>
</feature>
<feature type="transmembrane region" description="Helical" evidence="5">
    <location>
        <begin position="148"/>
        <end position="179"/>
    </location>
</feature>
<comment type="subcellular location">
    <subcellularLocation>
        <location evidence="1">Membrane</location>
        <topology evidence="1">Multi-pass membrane protein</topology>
    </subcellularLocation>
</comment>
<name>S9X7H1_SCHCR</name>
<evidence type="ECO:0000313" key="6">
    <source>
        <dbReference type="EMBL" id="EPY53042.1"/>
    </source>
</evidence>
<keyword evidence="2 5" id="KW-0812">Transmembrane</keyword>
<protein>
    <submittedName>
        <fullName evidence="6">RTA1 like protein</fullName>
    </submittedName>
</protein>
<dbReference type="GO" id="GO:0000324">
    <property type="term" value="C:fungal-type vacuole"/>
    <property type="evidence" value="ECO:0007669"/>
    <property type="project" value="TreeGrafter"/>
</dbReference>
<keyword evidence="3 5" id="KW-1133">Transmembrane helix</keyword>
<proteinExistence type="predicted"/>
<dbReference type="RefSeq" id="XP_013021315.1">
    <property type="nucleotide sequence ID" value="XM_013165861.1"/>
</dbReference>
<evidence type="ECO:0000256" key="1">
    <source>
        <dbReference type="ARBA" id="ARBA00004141"/>
    </source>
</evidence>
<dbReference type="EMBL" id="KE546988">
    <property type="protein sequence ID" value="EPY53042.1"/>
    <property type="molecule type" value="Genomic_DNA"/>
</dbReference>
<dbReference type="Pfam" id="PF04479">
    <property type="entry name" value="RTA1"/>
    <property type="match status" value="1"/>
</dbReference>
<sequence length="292" mass="32798">MSRTHLNNEDLFGYIPNATWAKAATGLLCVACLLHIAAFIKSPKSVAWVVIIGTLGEIGGWLCRLYANYRVQTATFFIFQFLVLLVAPIFYSAVLYVLLYRWSLHYGPQFSLLRPKYYVAIFVTADVIAFIVQIAGGGLSNNDTNPKLGFYIALAGVIFQLVCTVLFCVLQLIFVISVIRVRPVRVVPGSYALYSPRTKLRDLSFLCLTISTIAVLVRIIYRTAEFADNDKFKGSELWFDILDFVPMFITALFLAPALYPSIYKPVNSGAPERLYSHSSQDLSMDEERSILK</sequence>
<keyword evidence="4 5" id="KW-0472">Membrane</keyword>
<accession>S9X7H1</accession>
<reference evidence="6 7" key="1">
    <citation type="journal article" date="2011" name="Science">
        <title>Comparative functional genomics of the fission yeasts.</title>
        <authorList>
            <person name="Rhind N."/>
            <person name="Chen Z."/>
            <person name="Yassour M."/>
            <person name="Thompson D.A."/>
            <person name="Haas B.J."/>
            <person name="Habib N."/>
            <person name="Wapinski I."/>
            <person name="Roy S."/>
            <person name="Lin M.F."/>
            <person name="Heiman D.I."/>
            <person name="Young S.K."/>
            <person name="Furuya K."/>
            <person name="Guo Y."/>
            <person name="Pidoux A."/>
            <person name="Chen H.M."/>
            <person name="Robbertse B."/>
            <person name="Goldberg J.M."/>
            <person name="Aoki K."/>
            <person name="Bayne E.H."/>
            <person name="Berlin A.M."/>
            <person name="Desjardins C.A."/>
            <person name="Dobbs E."/>
            <person name="Dukaj L."/>
            <person name="Fan L."/>
            <person name="FitzGerald M.G."/>
            <person name="French C."/>
            <person name="Gujja S."/>
            <person name="Hansen K."/>
            <person name="Keifenheim D."/>
            <person name="Levin J.Z."/>
            <person name="Mosher R.A."/>
            <person name="Mueller C.A."/>
            <person name="Pfiffner J."/>
            <person name="Priest M."/>
            <person name="Russ C."/>
            <person name="Smialowska A."/>
            <person name="Swoboda P."/>
            <person name="Sykes S.M."/>
            <person name="Vaughn M."/>
            <person name="Vengrova S."/>
            <person name="Yoder R."/>
            <person name="Zeng Q."/>
            <person name="Allshire R."/>
            <person name="Baulcombe D."/>
            <person name="Birren B.W."/>
            <person name="Brown W."/>
            <person name="Ekwall K."/>
            <person name="Kellis M."/>
            <person name="Leatherwood J."/>
            <person name="Levin H."/>
            <person name="Margalit H."/>
            <person name="Martienssen R."/>
            <person name="Nieduszynski C.A."/>
            <person name="Spatafora J.W."/>
            <person name="Friedman N."/>
            <person name="Dalgaard J.Z."/>
            <person name="Baumann P."/>
            <person name="Niki H."/>
            <person name="Regev A."/>
            <person name="Nusbaum C."/>
        </authorList>
    </citation>
    <scope>NUCLEOTIDE SEQUENCE [LARGE SCALE GENOMIC DNA]</scope>
    <source>
        <strain evidence="7">OY26 / ATCC MYA-4695 / CBS 11777 / NBRC 106824 / NRRL Y48691</strain>
    </source>
</reference>
<evidence type="ECO:0000256" key="2">
    <source>
        <dbReference type="ARBA" id="ARBA00022692"/>
    </source>
</evidence>
<gene>
    <name evidence="6" type="ORF">SPOG_03598</name>
</gene>
<dbReference type="PANTHER" id="PTHR31465">
    <property type="entry name" value="PROTEIN RTA1-RELATED"/>
    <property type="match status" value="1"/>
</dbReference>
<evidence type="ECO:0000256" key="4">
    <source>
        <dbReference type="ARBA" id="ARBA00023136"/>
    </source>
</evidence>
<evidence type="ECO:0000256" key="5">
    <source>
        <dbReference type="SAM" id="Phobius"/>
    </source>
</evidence>
<feature type="transmembrane region" description="Helical" evidence="5">
    <location>
        <begin position="47"/>
        <end position="67"/>
    </location>
</feature>
<dbReference type="HOGENOM" id="CLU_033465_6_0_1"/>